<protein>
    <submittedName>
        <fullName evidence="2">DUF397 domain-containing protein</fullName>
    </submittedName>
</protein>
<feature type="domain" description="DUF397" evidence="1">
    <location>
        <begin position="8"/>
        <end position="59"/>
    </location>
</feature>
<evidence type="ECO:0000313" key="2">
    <source>
        <dbReference type="EMBL" id="NEC91267.1"/>
    </source>
</evidence>
<dbReference type="InterPro" id="IPR007278">
    <property type="entry name" value="DUF397"/>
</dbReference>
<comment type="caution">
    <text evidence="2">The sequence shown here is derived from an EMBL/GenBank/DDBJ whole genome shotgun (WGS) entry which is preliminary data.</text>
</comment>
<organism evidence="2">
    <name type="scientific">Streptomyces sp. SID12501</name>
    <dbReference type="NCBI Taxonomy" id="2706042"/>
    <lineage>
        <taxon>Bacteria</taxon>
        <taxon>Bacillati</taxon>
        <taxon>Actinomycetota</taxon>
        <taxon>Actinomycetes</taxon>
        <taxon>Kitasatosporales</taxon>
        <taxon>Streptomycetaceae</taxon>
        <taxon>Streptomyces</taxon>
    </lineage>
</organism>
<evidence type="ECO:0000259" key="1">
    <source>
        <dbReference type="Pfam" id="PF04149"/>
    </source>
</evidence>
<dbReference type="EMBL" id="JAAGLU010000041">
    <property type="protein sequence ID" value="NEC91267.1"/>
    <property type="molecule type" value="Genomic_DNA"/>
</dbReference>
<dbReference type="Pfam" id="PF04149">
    <property type="entry name" value="DUF397"/>
    <property type="match status" value="1"/>
</dbReference>
<dbReference type="AlphaFoldDB" id="A0A6B3C372"/>
<proteinExistence type="predicted"/>
<reference evidence="2" key="1">
    <citation type="submission" date="2020-01" db="EMBL/GenBank/DDBJ databases">
        <title>Insect and environment-associated Actinomycetes.</title>
        <authorList>
            <person name="Currrie C."/>
            <person name="Chevrette M."/>
            <person name="Carlson C."/>
            <person name="Stubbendieck R."/>
            <person name="Wendt-Pienkowski E."/>
        </authorList>
    </citation>
    <scope>NUCLEOTIDE SEQUENCE</scope>
    <source>
        <strain evidence="2">SID12501</strain>
    </source>
</reference>
<accession>A0A6B3C372</accession>
<sequence length="68" mass="7143">MTEVVGPFRKSSYSGQQGNCIEVAPTTVGGRTVRDSKDQTGPVLTFTPGGWHTFLAGAKSGELGRGMK</sequence>
<dbReference type="RefSeq" id="WP_164321850.1">
    <property type="nucleotide sequence ID" value="NZ_JAAGLU010000041.1"/>
</dbReference>
<gene>
    <name evidence="2" type="ORF">G3I71_36950</name>
</gene>
<name>A0A6B3C372_9ACTN</name>